<comment type="caution">
    <text evidence="1">The sequence shown here is derived from an EMBL/GenBank/DDBJ whole genome shotgun (WGS) entry which is preliminary data.</text>
</comment>
<evidence type="ECO:0000313" key="2">
    <source>
        <dbReference type="Proteomes" id="UP000775500"/>
    </source>
</evidence>
<sequence length="181" mass="21107">MTHLVETEVRNEVKEELEMFMRGKFQGGEFIFRIFMDNGTYFTNQDYFENRKNFLANIDEEHFVKIELVSDDQAMQKLLVNQMHPSVSIIQISKDSSNSDYQSNIINRITTNENTIEEIRNLIRAINTLSITDKDIIIARGILGIGLVQLAEHWKKKPETLRRCYIRALDSLAFTKGLLNF</sequence>
<organism evidence="1 2">
    <name type="scientific">Faecalicoccus acidiformans</name>
    <dbReference type="NCBI Taxonomy" id="915173"/>
    <lineage>
        <taxon>Bacteria</taxon>
        <taxon>Bacillati</taxon>
        <taxon>Bacillota</taxon>
        <taxon>Erysipelotrichia</taxon>
        <taxon>Erysipelotrichales</taxon>
        <taxon>Erysipelotrichaceae</taxon>
        <taxon>Faecalicoccus</taxon>
    </lineage>
</organism>
<proteinExistence type="predicted"/>
<gene>
    <name evidence="1" type="ORF">H5982_06135</name>
</gene>
<dbReference type="Proteomes" id="UP000775500">
    <property type="component" value="Unassembled WGS sequence"/>
</dbReference>
<dbReference type="EMBL" id="JACJLU010000006">
    <property type="protein sequence ID" value="MBM6831685.1"/>
    <property type="molecule type" value="Genomic_DNA"/>
</dbReference>
<dbReference type="RefSeq" id="WP_204685907.1">
    <property type="nucleotide sequence ID" value="NZ_CAWVLV010000011.1"/>
</dbReference>
<protein>
    <submittedName>
        <fullName evidence="1">Uncharacterized protein</fullName>
    </submittedName>
</protein>
<reference evidence="1 2" key="1">
    <citation type="journal article" date="2021" name="Sci. Rep.">
        <title>The distribution of antibiotic resistance genes in chicken gut microbiota commensals.</title>
        <authorList>
            <person name="Juricova H."/>
            <person name="Matiasovicova J."/>
            <person name="Kubasova T."/>
            <person name="Cejkova D."/>
            <person name="Rychlik I."/>
        </authorList>
    </citation>
    <scope>NUCLEOTIDE SEQUENCE [LARGE SCALE GENOMIC DNA]</scope>
    <source>
        <strain evidence="1 2">An423</strain>
    </source>
</reference>
<name>A0ABS2FQP9_9FIRM</name>
<accession>A0ABS2FQP9</accession>
<keyword evidence="2" id="KW-1185">Reference proteome</keyword>
<evidence type="ECO:0000313" key="1">
    <source>
        <dbReference type="EMBL" id="MBM6831685.1"/>
    </source>
</evidence>